<dbReference type="Proteomes" id="UP000305709">
    <property type="component" value="Unassembled WGS sequence"/>
</dbReference>
<keyword evidence="1" id="KW-1133">Transmembrane helix</keyword>
<proteinExistence type="predicted"/>
<accession>A0A5C4NC56</accession>
<name>A0A5C4NC56_9RHOB</name>
<gene>
    <name evidence="2" type="ORF">FHG71_17360</name>
</gene>
<keyword evidence="1" id="KW-0472">Membrane</keyword>
<keyword evidence="3" id="KW-1185">Reference proteome</keyword>
<reference evidence="2 3" key="1">
    <citation type="submission" date="2019-06" db="EMBL/GenBank/DDBJ databases">
        <authorList>
            <person name="Jiang L."/>
        </authorList>
    </citation>
    <scope>NUCLEOTIDE SEQUENCE [LARGE SCALE GENOMIC DNA]</scope>
    <source>
        <strain evidence="2 3">YIM 48858</strain>
    </source>
</reference>
<evidence type="ECO:0000313" key="2">
    <source>
        <dbReference type="EMBL" id="TNC65813.1"/>
    </source>
</evidence>
<dbReference type="AlphaFoldDB" id="A0A5C4NC56"/>
<organism evidence="2 3">
    <name type="scientific">Rubellimicrobium roseum</name>
    <dbReference type="NCBI Taxonomy" id="687525"/>
    <lineage>
        <taxon>Bacteria</taxon>
        <taxon>Pseudomonadati</taxon>
        <taxon>Pseudomonadota</taxon>
        <taxon>Alphaproteobacteria</taxon>
        <taxon>Rhodobacterales</taxon>
        <taxon>Roseobacteraceae</taxon>
        <taxon>Rubellimicrobium</taxon>
    </lineage>
</organism>
<evidence type="ECO:0000256" key="1">
    <source>
        <dbReference type="SAM" id="Phobius"/>
    </source>
</evidence>
<protein>
    <submittedName>
        <fullName evidence="2">Uncharacterized protein</fullName>
    </submittedName>
</protein>
<feature type="transmembrane region" description="Helical" evidence="1">
    <location>
        <begin position="125"/>
        <end position="144"/>
    </location>
</feature>
<sequence length="188" mass="19773">MVDTHWTIRDHSGWLAVLKARAPGILPTHDLGVVAQSARRLGRRGFAARRGRGGELQSLVRHGLHEAAQAAGELARISRARATQAVAATRAELPGAPARLLSGAARAIDAAGFSPVRRLLSQHPGLAFAVGMPLLISSLFLGFWKGESAFILALWCAAVSLVFANHALRDPTEGDADPATPSAKESPA</sequence>
<feature type="transmembrane region" description="Helical" evidence="1">
    <location>
        <begin position="150"/>
        <end position="168"/>
    </location>
</feature>
<dbReference type="RefSeq" id="WP_139082962.1">
    <property type="nucleotide sequence ID" value="NZ_VDFV01000036.1"/>
</dbReference>
<comment type="caution">
    <text evidence="2">The sequence shown here is derived from an EMBL/GenBank/DDBJ whole genome shotgun (WGS) entry which is preliminary data.</text>
</comment>
<evidence type="ECO:0000313" key="3">
    <source>
        <dbReference type="Proteomes" id="UP000305709"/>
    </source>
</evidence>
<dbReference type="EMBL" id="VDFV01000036">
    <property type="protein sequence ID" value="TNC65813.1"/>
    <property type="molecule type" value="Genomic_DNA"/>
</dbReference>
<keyword evidence="1" id="KW-0812">Transmembrane</keyword>